<reference evidence="3" key="2">
    <citation type="submission" date="2023-04" db="EMBL/GenBank/DDBJ databases">
        <authorList>
            <person name="Beletskiy A.V."/>
            <person name="Mardanov A.V."/>
            <person name="Ravin N.V."/>
        </authorList>
    </citation>
    <scope>NUCLEOTIDE SEQUENCE</scope>
    <source>
        <strain evidence="3">GKL-02</strain>
    </source>
</reference>
<evidence type="ECO:0000259" key="1">
    <source>
        <dbReference type="Pfam" id="PF00534"/>
    </source>
</evidence>
<dbReference type="EMBL" id="CP124756">
    <property type="protein sequence ID" value="WGZ96013.1"/>
    <property type="molecule type" value="Genomic_DNA"/>
</dbReference>
<sequence length="409" mass="45414">MKVLYFHQHFSTPKGSTGIRSYAMARKLLEHGHEVTMVCGSYGGGNTGLSNTFEGGRREGVVDGIRIIEFNLAYSNHDSFLKRTWLFLSFAMKSIRLAFTQSYDVLFATTTPLTAGIPGIFARWLRRKPFVFEVRDLWPELPREMGVIKNPVVLWLMGVLEWASYRSAHRLIGLSPGIVDGIAKRGVKREQIAMIPNGCDLPLFADKSQPWRPEGVASSDLMAVFTGTHGMANGLDSLLDAAAVLKQRGRNDIKLVMIGQGKLKPALQVRTQQEGLDSIIFHPPVDKQKLAGLMASTDIGLQILANVPAFYYGTSPNKFFDYIAAGLPVLNNYPGWLSEMITTHQCGFAVPPNNPEAFADALEQAASNRHQLQQMGINARKLAEAEFDRNQLANQFVAWLAECDVHHRN</sequence>
<dbReference type="Pfam" id="PF00534">
    <property type="entry name" value="Glycos_transf_1"/>
    <property type="match status" value="1"/>
</dbReference>
<evidence type="ECO:0000313" key="3">
    <source>
        <dbReference type="EMBL" id="WGZ96013.1"/>
    </source>
</evidence>
<dbReference type="Proteomes" id="UP001301326">
    <property type="component" value="Chromosome"/>
</dbReference>
<protein>
    <submittedName>
        <fullName evidence="3">Glycosyltransferase family 4 protein</fullName>
    </submittedName>
</protein>
<reference evidence="3" key="1">
    <citation type="journal article" date="2023" name="Int. J. Mol. Sci.">
        <title>Metagenomics Revealed a New Genus 'Candidatus Thiocaldithrix dubininis' gen. nov., sp. nov. and a New Species 'Candidatus Thiothrix putei' sp. nov. in the Family Thiotrichaceae, Some Members of Which Have Traits of Both Na+- and H+-Motive Energetics.</title>
        <authorList>
            <person name="Ravin N.V."/>
            <person name="Muntyan M.S."/>
            <person name="Smolyakov D.D."/>
            <person name="Rudenko T.S."/>
            <person name="Beletsky A.V."/>
            <person name="Mardanov A.V."/>
            <person name="Grabovich M.Y."/>
        </authorList>
    </citation>
    <scope>NUCLEOTIDE SEQUENCE</scope>
    <source>
        <strain evidence="3">GKL-02</strain>
    </source>
</reference>
<name>A0AA95HHN5_9GAMM</name>
<dbReference type="GO" id="GO:1901135">
    <property type="term" value="P:carbohydrate derivative metabolic process"/>
    <property type="evidence" value="ECO:0007669"/>
    <property type="project" value="UniProtKB-ARBA"/>
</dbReference>
<dbReference type="KEGG" id="tput:QJT81_08565"/>
<dbReference type="PANTHER" id="PTHR12526:SF638">
    <property type="entry name" value="SPORE COAT PROTEIN SA"/>
    <property type="match status" value="1"/>
</dbReference>
<dbReference type="InterPro" id="IPR028098">
    <property type="entry name" value="Glyco_trans_4-like_N"/>
</dbReference>
<dbReference type="CDD" id="cd03794">
    <property type="entry name" value="GT4_WbuB-like"/>
    <property type="match status" value="1"/>
</dbReference>
<dbReference type="Pfam" id="PF13579">
    <property type="entry name" value="Glyco_trans_4_4"/>
    <property type="match status" value="1"/>
</dbReference>
<dbReference type="SUPFAM" id="SSF53756">
    <property type="entry name" value="UDP-Glycosyltransferase/glycogen phosphorylase"/>
    <property type="match status" value="1"/>
</dbReference>
<proteinExistence type="predicted"/>
<evidence type="ECO:0000259" key="2">
    <source>
        <dbReference type="Pfam" id="PF13579"/>
    </source>
</evidence>
<dbReference type="PANTHER" id="PTHR12526">
    <property type="entry name" value="GLYCOSYLTRANSFERASE"/>
    <property type="match status" value="1"/>
</dbReference>
<feature type="domain" description="Glycosyltransferase subfamily 4-like N-terminal" evidence="2">
    <location>
        <begin position="20"/>
        <end position="198"/>
    </location>
</feature>
<gene>
    <name evidence="3" type="ORF">QJT81_08565</name>
</gene>
<dbReference type="AlphaFoldDB" id="A0AA95HHN5"/>
<feature type="domain" description="Glycosyl transferase family 1" evidence="1">
    <location>
        <begin position="219"/>
        <end position="381"/>
    </location>
</feature>
<dbReference type="GO" id="GO:0016757">
    <property type="term" value="F:glycosyltransferase activity"/>
    <property type="evidence" value="ECO:0007669"/>
    <property type="project" value="InterPro"/>
</dbReference>
<dbReference type="InterPro" id="IPR001296">
    <property type="entry name" value="Glyco_trans_1"/>
</dbReference>
<organism evidence="3">
    <name type="scientific">Candidatus Thiothrix putei</name>
    <dbReference type="NCBI Taxonomy" id="3080811"/>
    <lineage>
        <taxon>Bacteria</taxon>
        <taxon>Pseudomonadati</taxon>
        <taxon>Pseudomonadota</taxon>
        <taxon>Gammaproteobacteria</taxon>
        <taxon>Thiotrichales</taxon>
        <taxon>Thiotrichaceae</taxon>
        <taxon>Thiothrix</taxon>
    </lineage>
</organism>
<accession>A0AA95HHN5</accession>
<dbReference type="Gene3D" id="3.40.50.2000">
    <property type="entry name" value="Glycogen Phosphorylase B"/>
    <property type="match status" value="2"/>
</dbReference>